<feature type="region of interest" description="Disordered" evidence="6">
    <location>
        <begin position="6011"/>
        <end position="6054"/>
    </location>
</feature>
<dbReference type="SMART" id="SM00408">
    <property type="entry name" value="IGc2"/>
    <property type="match status" value="29"/>
</dbReference>
<keyword evidence="3" id="KW-1015">Disulfide bond</keyword>
<dbReference type="FunFam" id="2.60.40.10:FF:000107">
    <property type="entry name" value="Myosin, light chain kinase a"/>
    <property type="match status" value="1"/>
</dbReference>
<feature type="domain" description="Ig-like" evidence="7">
    <location>
        <begin position="2480"/>
        <end position="2570"/>
    </location>
</feature>
<feature type="domain" description="Ig-like" evidence="7">
    <location>
        <begin position="1006"/>
        <end position="1099"/>
    </location>
</feature>
<keyword evidence="2" id="KW-0963">Cytoplasm</keyword>
<dbReference type="PANTHER" id="PTHR47633:SF4">
    <property type="entry name" value="MYOPALLADIN ISOFORM X1"/>
    <property type="match status" value="1"/>
</dbReference>
<evidence type="ECO:0000313" key="8">
    <source>
        <dbReference type="EMBL" id="KAJ6216701.1"/>
    </source>
</evidence>
<feature type="region of interest" description="Disordered" evidence="6">
    <location>
        <begin position="5472"/>
        <end position="5506"/>
    </location>
</feature>
<keyword evidence="4" id="KW-0393">Immunoglobulin domain</keyword>
<dbReference type="EMBL" id="JAPWDV010000003">
    <property type="protein sequence ID" value="KAJ6216701.1"/>
    <property type="molecule type" value="Genomic_DNA"/>
</dbReference>
<dbReference type="SUPFAM" id="SSF48726">
    <property type="entry name" value="Immunoglobulin"/>
    <property type="match status" value="35"/>
</dbReference>
<feature type="compositionally biased region" description="Basic and acidic residues" evidence="6">
    <location>
        <begin position="6306"/>
        <end position="6316"/>
    </location>
</feature>
<feature type="domain" description="Ig-like" evidence="7">
    <location>
        <begin position="3371"/>
        <end position="3462"/>
    </location>
</feature>
<dbReference type="FunFam" id="2.60.40.10:FF:000962">
    <property type="entry name" value="titin isoform X1"/>
    <property type="match status" value="14"/>
</dbReference>
<feature type="region of interest" description="Disordered" evidence="6">
    <location>
        <begin position="6291"/>
        <end position="6316"/>
    </location>
</feature>
<feature type="domain" description="Ig-like" evidence="7">
    <location>
        <begin position="3493"/>
        <end position="3585"/>
    </location>
</feature>
<feature type="domain" description="Ig-like" evidence="7">
    <location>
        <begin position="2736"/>
        <end position="2827"/>
    </location>
</feature>
<evidence type="ECO:0000256" key="6">
    <source>
        <dbReference type="SAM" id="MobiDB-lite"/>
    </source>
</evidence>
<feature type="region of interest" description="Disordered" evidence="6">
    <location>
        <begin position="6083"/>
        <end position="6113"/>
    </location>
</feature>
<dbReference type="PROSITE" id="PS50835">
    <property type="entry name" value="IG_LIKE"/>
    <property type="match status" value="33"/>
</dbReference>
<organism evidence="8 9">
    <name type="scientific">Blomia tropicalis</name>
    <name type="common">Mite</name>
    <dbReference type="NCBI Taxonomy" id="40697"/>
    <lineage>
        <taxon>Eukaryota</taxon>
        <taxon>Metazoa</taxon>
        <taxon>Ecdysozoa</taxon>
        <taxon>Arthropoda</taxon>
        <taxon>Chelicerata</taxon>
        <taxon>Arachnida</taxon>
        <taxon>Acari</taxon>
        <taxon>Acariformes</taxon>
        <taxon>Sarcoptiformes</taxon>
        <taxon>Astigmata</taxon>
        <taxon>Glycyphagoidea</taxon>
        <taxon>Echimyopodidae</taxon>
        <taxon>Blomia</taxon>
    </lineage>
</organism>
<feature type="region of interest" description="Disordered" evidence="6">
    <location>
        <begin position="167"/>
        <end position="189"/>
    </location>
</feature>
<dbReference type="GO" id="GO:0004672">
    <property type="term" value="F:protein kinase activity"/>
    <property type="evidence" value="ECO:0007669"/>
    <property type="project" value="TreeGrafter"/>
</dbReference>
<feature type="domain" description="Ig-like" evidence="7">
    <location>
        <begin position="1275"/>
        <end position="1365"/>
    </location>
</feature>
<feature type="compositionally biased region" description="Basic and acidic residues" evidence="6">
    <location>
        <begin position="6877"/>
        <end position="6889"/>
    </location>
</feature>
<feature type="region of interest" description="Disordered" evidence="6">
    <location>
        <begin position="6560"/>
        <end position="6605"/>
    </location>
</feature>
<keyword evidence="9" id="KW-1185">Reference proteome</keyword>
<evidence type="ECO:0000256" key="3">
    <source>
        <dbReference type="ARBA" id="ARBA00023157"/>
    </source>
</evidence>
<feature type="region of interest" description="Disordered" evidence="6">
    <location>
        <begin position="4310"/>
        <end position="4331"/>
    </location>
</feature>
<dbReference type="GO" id="GO:0045989">
    <property type="term" value="P:positive regulation of striated muscle contraction"/>
    <property type="evidence" value="ECO:0007669"/>
    <property type="project" value="UniProtKB-ARBA"/>
</dbReference>
<feature type="compositionally biased region" description="Basic and acidic residues" evidence="6">
    <location>
        <begin position="6931"/>
        <end position="6941"/>
    </location>
</feature>
<dbReference type="InterPro" id="IPR007110">
    <property type="entry name" value="Ig-like_dom"/>
</dbReference>
<dbReference type="GO" id="GO:0005737">
    <property type="term" value="C:cytoplasm"/>
    <property type="evidence" value="ECO:0007669"/>
    <property type="project" value="UniProtKB-SubCell"/>
</dbReference>
<dbReference type="FunFam" id="2.60.40.10:FF:000119">
    <property type="entry name" value="Sallimus, isoform P"/>
    <property type="match status" value="4"/>
</dbReference>
<accession>A0A9Q0RKV3</accession>
<feature type="region of interest" description="Disordered" evidence="6">
    <location>
        <begin position="6782"/>
        <end position="6814"/>
    </location>
</feature>
<dbReference type="SMART" id="SM00409">
    <property type="entry name" value="IG"/>
    <property type="match status" value="35"/>
</dbReference>
<feature type="compositionally biased region" description="Polar residues" evidence="6">
    <location>
        <begin position="167"/>
        <end position="180"/>
    </location>
</feature>
<feature type="domain" description="Ig-like" evidence="7">
    <location>
        <begin position="1937"/>
        <end position="2028"/>
    </location>
</feature>
<evidence type="ECO:0000259" key="7">
    <source>
        <dbReference type="PROSITE" id="PS50835"/>
    </source>
</evidence>
<feature type="domain" description="Ig-like" evidence="7">
    <location>
        <begin position="1149"/>
        <end position="1239"/>
    </location>
</feature>
<feature type="domain" description="Ig-like" evidence="7">
    <location>
        <begin position="3111"/>
        <end position="3202"/>
    </location>
</feature>
<dbReference type="Proteomes" id="UP001142055">
    <property type="component" value="Chromosome 3"/>
</dbReference>
<feature type="region of interest" description="Disordered" evidence="6">
    <location>
        <begin position="5534"/>
        <end position="5571"/>
    </location>
</feature>
<sequence>MDMVFITPLAPVFEKPPEIDNIVEGQTVLLRCKIRAHPTPTVRWIRNGRVITQTNKYLLASNSETGIYSLTILDFNISDDGEYICIASNMAGESSIIAVIHKGCKNIDSTQQFDSSKQLHEYQLNKQMSISKQESVTETTFVCEEFENRLFKDSNFRNSLLSTFPSDGILNQNESSQSNDDGGPQMAPEIVQKPNNIFSYEGDDLTFQTKVSGNPIPKIYWFKNGQPLKPTQRCHIEYKDGVAYLHIHMLLPEDAACYTLLTENNFGLAIYSIKLNINYVNDENVDINQRQEYRRPRAVQPTQHNRDDLITSTGIKPNFYIIPNDIDTLEGQIVRFECRVSGRPEPEVLWYKNDSRIYDCEHYKCVVNEEGNYALLIMGADGTDTATYKCVATNSTGQASFTVCLNVIEREHTIAPKFVERFQHMNARENESIVLHCRAVGMPTPQLGWQKDGIQIESNPPNHEIKSQDGKSSLFLNNLSVRDAGWYQCTAQNQAGSVATRARVNVESSFQPPIGEPVQIRLPKTHRIIESQTIEPYETVTLRHVQKVYHHYSSTEYDSASSMGLEQQQQQQQMQRRPAFSTHLRDVQLMQGDRAHFEAHLSVFDYTDLIIEWYLNGKLLESSDGSDGRVITTNRYGYIALTLMNVLPTDSGIITCKVRNQYGEAITSATLKCIEPQHQGGAHASLPPPPPISEYTDRYENVEDSEFFKYQREIEESRKKIAPNFVRPLASNIQVQSGCRVVLEAQLTPVNDPTLRIEWLINGQPLSGNNRMSTTFDFGYVSLAIIDVQQSDSGLYVVKATNAGGEAASTCSLKIIPDVTQKKHKSDEIVQEQTKVRRHEKEEYNVHQSIVEQAQQSIKPFFRRHFPSYMQAEQGGTVRMEAFIEPKEDPTMEIYLFKDEHIISSNSKINILYNCGYVSICIRELTINDGGQYKCLARNQAGSCETNLNLKIQPKSGQIGSQHEMIRQEQVIRKTTTTTTSTKQQQQPQKQQFIEIQHQPTAKQTPPIFRIPLHIPPLLYGEGEDIYVEAFIEPVNDPTLQIEWYHNGKPIQMGPRYQSQFDFGRLSLTIRRVTIDDSGEYTALIRNQFGQADSTATVAIIKNDGHQPTLPSTQQPQQSEVTYVNQDTIVQSKQHSVYESYESETKCKPRFVTKFNNVRVDEGKTACLEARIEPQTDSNLTIDWYFNGRPLTVGNRFQPYYHFGYVVLKILKVQPDDSGLYTCRITNQLGYDEMSGTIICEEVVEQYEEQRTMEYGRKIYGRSEESNQTAMGQSPRFASNLNDIQVIEGEKVHFECYIMTNDDPDLVVEWYKDNRLVQKGSRFIEICDFGYICLDILYAYPEDSGVYTVKARNKYGEDSRSCMLRCMGTAALDTTTQNVVSVESIRRLETRRERRMPEEPIIRDSPQFIQPLRENVRKMENEFVHFETRLLPVGDEHLTVEWYHNDHPLQCSSRISTVFNFGYVAMSIKGLQYSDSGTYVCRAVNRNGQATISTRLEVVTTDSIVRGTAFPESLEKISAFECKTIKRKEFDDELVGNTKPIFVSQLRGKTQLEEGMSAHMECMVEPTRDETMVVEWFHNGNPVPIGSRYRPFFDFGYIALDIFKLTSDDSGEYMVRVTNHLGMVESRINITVTGYADIIVASNQPSSLDKIQVLERSHKKKRVDEEFVIIDRPAFGRNLTDIVINEGEPVHLETTLSPMNDPSMIVEWYFNGTLLKVGHRFKSLHDFGYVALDILYAYPEDSGVYECRATNDLGVASLTCNIQVIERKTIDTSTIHGESMHQIRHLEQVHHVKRETEVYYISQPIFSKQLRTHYSLNEGQSVLLECILQPVNDPSMNVQWYHNGSPIPSGHRFVVINEFGYVALKILYVYPEDSGTYMVKATNQVGETISSTNITVSGRRNIITDTINPVGLEKIQILEKSSSRTKVEYDLYDAKPPRFVSKLRGTTHLTEGDKAHFECQIEPTNDPDLVVEILHNGQPLKTGSRFRTLCDFGYVALDISSIYPEDSGIYTVKVANRFGEVSDSIQIEVKGVQSIQTDTNYADTLDKLAALERARLPLRPRYVEHATNQRPVFTKALHNVVNLREGDHAHLECRLIPVGDPALKVEWLKDGHPVPIGSRINSINDFGFVSLDIHKLEAKDAGTYVVRATNQLGEAQTTCEMHIITEENIITETTNVDSLQTIQYLERNKMQHHIVESERIQIEKPHFVATLRGPAQVNENDHAVLECRVSPVGDSNMTYTWLKNGQELQPSNRIATSNDFGYVVLDIAAVTGDDAGIYMIRVSNDAGEAISSHQLRVNTSGNIDQQCQHPDSIRQIRQLESNKVCGRPPISDRSEMVQRFDGPRFVHHLNGSNVVKEGDSIRLEAHVEPQNDENLNIEWYKNGNNLILGSRITTYFDFGHIVLDIVDCKPEDSGIYICRAVNKHGESTSSCTIKVSGTPRIDTTSLYPETLNTLQQIDITSQAKVDDNDGSRSIVSEIIPYFKTHIESVETFEGENVIFECTIEPSNDPNMQIEILHNGKEIKVGNRILVTNEFGYICININCVKMDDAGMYCVKIYNNVGASVSSASLNVRNVPVVQQGTIHPHGVEGLQAIQSIDGTKRLTGPVPIQASTVEKFKFPCPHFVKPLLAKFHTNEGDEIMLECQAVPFNDPTIKYEWFFNGKPLPSSSRINSTDNLGQVKLFIRDLMPKDSGIYKCRASSESGETFTTSEVVVATTSNIVEESILVETREEILELPSITPLTDSVINIKEGGNLHIETRVEPINDPSMVIEWYHEEQLLQVGHRVTTICSYGYSILEIIDMAAKDCGTYTCVARNSKGYSKHSFTVALTPEQRIEKPKFHYQFKNNLTVKEGESVHVQTMLSPKEDKNMTIEWFYNGQPLRQSSRYNVTSDFGYVIFEISRIEPKDSGDYLVVATNQAGVDTNQFTLNCIPSASIIREPISYESMANIQQMEKGKQQQQQQQLISRPTQAPFEKPRFTHKLIEQINVIEGQSIHIESQLLPMNDGSMQVHWLRNGQPLIASERFRTINEFGFVILDITTCYAEDSGLYEILAINDQGEDSIRTTITVKAKEKIITSSNLPYETIESLNYIDTVTNTTSRIVTEEEYRFEAPRFDRPLQDVTDLKEGECVHLETRITPSSDPNMNIEWYKDNAPLRASNRLRTISEFGIVILEISPIQAEDSGIYTVRATNHYGEAVLSSTIRCQTSRNVVYESQILQNTAMYDQKDLVDYRIQQKPQFIDQLRDIHVKENEMVHLESKLVPIGDATMKVEWFIDGKPFTTGSRFRTISDFGYVVLEIIEAYARDSGVYECRATNQFGYDSISCRVIVDSSKTIISETQLPVEYTENIQILEQRISRPYAKPIEREPMLMKPKFIGKIEQVINKNESEAIHLECRVEPNNDSDLTIEWFFNGEPLTPGSRIHTVNDFGFVVLDIDWLFGRDSGVYKCVATNRVGFDSFEFQLNVKDRASIIYDSQLSSPPIEANRQIDGSFIAPHFVTPLTNMVINEGENIHCETKIEPIGDGELTIQWYHNNEPLKSGHRHKTIHDFGFVSLDIISASAEDCGTYTCVARSPRGEDMVTANVEISTKPKLDFTSQLPKEMSGAIDKIAEIEAVPRQEMPVEPKNTNQPPSVVQPLESLVVLEGDVARFSCRIIGYPKPRVMWVLNDNTIVHGSRYKIKYDGIYHLEIPKTRQYDNGKVECYARNAFGETYTSAMLEVRPRNADYRAILKHSPRTYYDDNMEKYQEERKELEMTNVFEERLTSEKGDEIVYYTEKSLEGDRFKIREHLTGYVPVKADATYCIDGTAMPTQPKTKIKIKSSGKVPIEMVESPTVSQTDVQSTETIDTHTVEDTKKVLKEAGATIVPTMVHGKDVFVTQQQQVQKEISGDLEITRKIKDTKTLEQEHKVATTERKVFGVKPPTDVVAPKFTKKIQPCRVNEREKAKFECEFYGKPDSTVTWYRENYEIKSSEDIRIITIHNRSTLIIQEVYIEDSGIFSVQVENCAGTAKCSANLIVEEMKRTSEKVPPSFTKTIQCIRAQEGAVITLDAKINGSTPMNVYWLKDGVRVQEDNKHRLVEHEDQYTLVVLDAISSNSGSYECVAVNSVGEAHCTAQIIVEAGDVQPKSQMVEAKVIEKLKDVTVREGQSAIFKCRIVGNEDVIWYKDDEIIKQSRYFRMTSDREWQTLRIYEAFSEDEGIYRCCIGKASTSARLRVIGDNLEEPVLSRLDDRHVEEGSPIKMTSSLSGSPTPKVTWYKDGQAISPSRDTQIFQDETSCSLVIKQSFIDDDGEYVCVATNSMGKAESKCRLHVERKGQESSTESVPAQPTDSGPIFMKTLTPQTVTVDEPICMDVVIRSAPKAKLYWFYEKKKIHESRNVQIIEEESQFAESNQILLKSKLMLRSAIENDAGKYTIRAINRCGVKSSSVNLVVKGKAPQFTKNLTDITVNEGEVLVLECEAKGSPMPKITWYHGKRKIRDSRNFKLIQIDEIGHSQLAIFEIFKDDEGVISCVAENKHGKVETMATVHVIESGIIETNWNEYVAPDFTTTLRNKMLNLNDENFVYKVDYIGNPKPKIIWYHNGLPIEPDENVIIEYGEYTSSLTIKKILKEDEGEYRARITSFMGEAISISEIKVITGIELNDVKFEDERIIKKVVKVRKAKPSKKIETELKENEEENEEVKMEFITLNDRKECMEETNENIGEKVIDDKSNIKFFVEEKSKRTRIETYPLTKDSQNLTKLHVSQIVPKLKELTNRDESEKQDKDIAKQEIKELSQDTSKNEQTLAESIVSTEEFQLPKEKKFLIRDHKKSDRSETILDVDSSYKPKEKLVDQPKITECFLKSQNEKQLVEQIDSTDETIMPRNKKVIKLQSKKPDQIEKSDVTSKITENISDLQYEDKTSYMDRPVVVDEQKIQKFVLLEPSTTPLDNESFPKPEEKPIETTNMAEIVPEYRDEEQMISIDETKIVDESIIVDGKKIIKLKIKKPDQTDESISSIDIESSTKPEKKPIETTETTEIVPESRHEEQLIDVDETQVVDESIIVDGTKKIKRKIKKPDQTDEVLSTVDVATSTKTEEKPIELPETAEIVSESRDEEQIIDVDESKIVDESIIVDGKKIIKRNIKKPNQLDESISSIDIVTSIKPKEKPIELPETAEIVPESRDKEQMIDVDESKIVDESIIVDEKKKIKLKIKKPDQPDESISSTDIATLIKPEEKPVELPETAEIVPESRDEEQMIDVDESKIADESIIVDEKKKIKLKIKKPDQSDESISSIDIVTSIKPKEKPIELQETAEIVPESRDKEQMIDVDESKIVDESIIVDGKKKIKLKIKKPDQSDETFSEIDIEPSTKPEEKPVELPETAEIVSESRDKEQMIDVDESKIVDEPIIVDEKKKIKLKIKKSDQLDESISSIDIVTSIKPEGKPDETSDTTEIVSVSRDEEQMIDVDESKIVDESIIVDGKKKIIRKIKKPGQLEESFSPIDVATSTKPEEKPVKSPETTEIVPDSRDEEQMIDVDETKVIDESIIVDGKKKIRRKIKKPDQLEESFSQIDVESSTKPEEKPVESPKTTEIVPVSRDEEQMIDVDKSKIVDESIIVDEKKKIKLKIKKSDQLDESISSIDIVTSIKPEGKPDETSDTTEIVSVSRDEEQMIDVDESKIVDESIIVDGKKKIIRKIKKPGQLEESFSPIDVATSTKPEEKPVESPKTTEIVPDSRDEEQMIDVDESKIVDESIIVDGKKKIRRKIKKPDQPDETFSPIDVATSTKLEEKPVETTDTTEIVPDSRDEELMIDVDESKIVDESIIVDGKKKIIRKIKKPDQLEESFSPIDVATSTKPEEKPVKSPETTEIVPDSRDEEQMIDVDETKVIDESIIVDGKKKIRRKIKKPDQPDDTFSLIDVATSTKSEEKPVESTETTEIVPDSRDEEQMIDVDETKIVDESIIVDGKKKIRRKIKKPDQLEESFSPIDVATSTKPEEKPVESPKTTEIVPVSRDEEQMIDVDKSNIVDESIIVDGKKKIRSKIKKPDQPDETFSTIDIESSTKPEEKPVESPKTTEIVPDSRDEEQMIDVDKIKIVDESIIVDGKKKIKRKIKKPDQIEESFSPIDVESSTKPEEKPIETTEMTEIVPESRHEEQLIDVDETQVVDESIIVDGTKKIKRKIKKPDQTDEVLSTVDVATSTKTEEKPVELPETTEIVPDSRDEEQMIDVEETKIVDESIIVDGKKKIKRKIKKPDQPDETFSPIDVATLTKPEGKPVELPETTEIVPDSRDEEQMIDVDETKIVDESIIVDGKKKIRRKIKKPDQLEESFSPIDIESSTKPEEKPIETTEMTAIVSVSRDEEQMIDVDESKIVDESIIVDGKKKIRRKIKKPDQLDETFSPIDVATSTKPEEKPVELPETTEIVPDSRDEEQMIDFDETKVIDESIIVDGKKKIRRKIKKPDQPDDTFSPIDVATSTKLEEKPVETTDTTESVPDSRDEELMIDVDENKIVDESIIVDGKKKIIRKIKKPDQLEESFSPIDVATSTKPEEKPVETTDTTEIVPDSRDEEQMIDVDETKVIDESIIVDGKKKIKRKIKKPDQPDETFSPIDVATSTKPEEKPVETTDTTESVPDSRDEELMIDVDESKIVDESIIVDGKKKIIRKIKKPDQLEESFSPIDVATSPKPEEKPVETTDTTEIVPDSRDEEQMIDFDETKVIDESIIVDGKKKIRRKIKKPDQPDDTFSPIDVATSTKLEEKPVETTDTTEIVPDSRDEELMIDVDESKIVDESIIVDGKKKIIRKIKKPDQLEESFSPIDVATSTKPEEKPVETTETTEIVPDSRDEEQMIDFDETKVIDESIIVDGKKKIKRKIKRPDQPDETFSPIDVATSTKPEEKPGESQETTEIVPESRDEEQMIDVDETKIVDDESIIVDGKKKIRRKIKKPDQPDDTFSPIDVATSTKLEEKPVESQKRQKLFQNPEMKNK</sequence>
<feature type="coiled-coil region" evidence="5">
    <location>
        <begin position="3733"/>
        <end position="3760"/>
    </location>
</feature>
<dbReference type="GO" id="GO:0040017">
    <property type="term" value="P:positive regulation of locomotion"/>
    <property type="evidence" value="ECO:0007669"/>
    <property type="project" value="UniProtKB-ARBA"/>
</dbReference>
<feature type="domain" description="Ig-like" evidence="7">
    <location>
        <begin position="416"/>
        <end position="505"/>
    </location>
</feature>
<evidence type="ECO:0000313" key="9">
    <source>
        <dbReference type="Proteomes" id="UP001142055"/>
    </source>
</evidence>
<feature type="domain" description="Ig-like" evidence="7">
    <location>
        <begin position="317"/>
        <end position="402"/>
    </location>
</feature>
<evidence type="ECO:0000256" key="5">
    <source>
        <dbReference type="SAM" id="Coils"/>
    </source>
</evidence>
<feature type="domain" description="Ig-like" evidence="7">
    <location>
        <begin position="4220"/>
        <end position="4307"/>
    </location>
</feature>
<dbReference type="FunFam" id="2.60.40.10:FF:000022">
    <property type="entry name" value="Cardiac titin"/>
    <property type="match status" value="1"/>
</dbReference>
<dbReference type="InterPro" id="IPR013783">
    <property type="entry name" value="Ig-like_fold"/>
</dbReference>
<feature type="domain" description="Ig-like" evidence="7">
    <location>
        <begin position="4026"/>
        <end position="4114"/>
    </location>
</feature>
<dbReference type="InterPro" id="IPR003598">
    <property type="entry name" value="Ig_sub2"/>
</dbReference>
<dbReference type="PANTHER" id="PTHR47633">
    <property type="entry name" value="IMMUNOGLOBULIN"/>
    <property type="match status" value="1"/>
</dbReference>
<feature type="domain" description="Ig-like" evidence="7">
    <location>
        <begin position="2621"/>
        <end position="2714"/>
    </location>
</feature>
<feature type="region of interest" description="Disordered" evidence="6">
    <location>
        <begin position="6644"/>
        <end position="6676"/>
    </location>
</feature>
<feature type="domain" description="Ig-like" evidence="7">
    <location>
        <begin position="4122"/>
        <end position="4211"/>
    </location>
</feature>
<feature type="coiled-coil region" evidence="5">
    <location>
        <begin position="4659"/>
        <end position="4686"/>
    </location>
</feature>
<feature type="region of interest" description="Disordered" evidence="6">
    <location>
        <begin position="6507"/>
        <end position="6540"/>
    </location>
</feature>
<feature type="compositionally biased region" description="Acidic residues" evidence="6">
    <location>
        <begin position="5329"/>
        <end position="5338"/>
    </location>
</feature>
<dbReference type="FunFam" id="2.60.40.10:FF:000697">
    <property type="entry name" value="titin isoform X1"/>
    <property type="match status" value="1"/>
</dbReference>
<dbReference type="CDD" id="cd00096">
    <property type="entry name" value="Ig"/>
    <property type="match status" value="11"/>
</dbReference>
<dbReference type="InterPro" id="IPR013098">
    <property type="entry name" value="Ig_I-set"/>
</dbReference>
<dbReference type="OMA" id="PYHIECK"/>
<dbReference type="Gene3D" id="2.60.40.10">
    <property type="entry name" value="Immunoglobulins"/>
    <property type="match status" value="35"/>
</dbReference>
<feature type="domain" description="Ig-like" evidence="7">
    <location>
        <begin position="1540"/>
        <end position="1631"/>
    </location>
</feature>
<proteinExistence type="predicted"/>
<reference evidence="8" key="1">
    <citation type="submission" date="2022-12" db="EMBL/GenBank/DDBJ databases">
        <title>Genome assemblies of Blomia tropicalis.</title>
        <authorList>
            <person name="Cui Y."/>
        </authorList>
    </citation>
    <scope>NUCLEOTIDE SEQUENCE</scope>
    <source>
        <tissue evidence="8">Adult mites</tissue>
    </source>
</reference>
<feature type="compositionally biased region" description="Basic and acidic residues" evidence="6">
    <location>
        <begin position="5497"/>
        <end position="5506"/>
    </location>
</feature>
<feature type="domain" description="Ig-like" evidence="7">
    <location>
        <begin position="2837"/>
        <end position="2928"/>
    </location>
</feature>
<comment type="caution">
    <text evidence="8">The sequence shown here is derived from an EMBL/GenBank/DDBJ whole genome shotgun (WGS) entry which is preliminary data.</text>
</comment>
<comment type="subcellular location">
    <subcellularLocation>
        <location evidence="1">Cytoplasm</location>
    </subcellularLocation>
</comment>
<gene>
    <name evidence="8" type="ORF">RDWZM_007858</name>
</gene>
<feature type="coiled-coil region" evidence="5">
    <location>
        <begin position="4745"/>
        <end position="4772"/>
    </location>
</feature>
<feature type="compositionally biased region" description="Polar residues" evidence="6">
    <location>
        <begin position="4314"/>
        <end position="4326"/>
    </location>
</feature>
<dbReference type="FunFam" id="2.60.40.10:FF:000425">
    <property type="entry name" value="Myosin light chain kinase"/>
    <property type="match status" value="3"/>
</dbReference>
<feature type="domain" description="Ig-like" evidence="7">
    <location>
        <begin position="11"/>
        <end position="97"/>
    </location>
</feature>
<feature type="domain" description="Ig-like" evidence="7">
    <location>
        <begin position="3236"/>
        <end position="3322"/>
    </location>
</feature>
<feature type="region of interest" description="Disordered" evidence="6">
    <location>
        <begin position="5679"/>
        <end position="5710"/>
    </location>
</feature>
<dbReference type="InterPro" id="IPR003599">
    <property type="entry name" value="Ig_sub"/>
</dbReference>
<feature type="domain" description="Ig-like" evidence="7">
    <location>
        <begin position="2975"/>
        <end position="3066"/>
    </location>
</feature>
<feature type="domain" description="Ig-like" evidence="7">
    <location>
        <begin position="2205"/>
        <end position="2298"/>
    </location>
</feature>
<feature type="region of interest" description="Disordered" evidence="6">
    <location>
        <begin position="5892"/>
        <end position="5918"/>
    </location>
</feature>
<feature type="domain" description="Ig-like" evidence="7">
    <location>
        <begin position="4433"/>
        <end position="4523"/>
    </location>
</feature>
<evidence type="ECO:0000256" key="1">
    <source>
        <dbReference type="ARBA" id="ARBA00004496"/>
    </source>
</evidence>
<feature type="region of interest" description="Disordered" evidence="6">
    <location>
        <begin position="4984"/>
        <end position="5010"/>
    </location>
</feature>
<feature type="region of interest" description="Disordered" evidence="6">
    <location>
        <begin position="5329"/>
        <end position="5366"/>
    </location>
</feature>
<dbReference type="FunFam" id="2.60.40.10:FF:000612">
    <property type="entry name" value="palladin isoform X1"/>
    <property type="match status" value="1"/>
</dbReference>
<feature type="region of interest" description="Disordered" evidence="6">
    <location>
        <begin position="6368"/>
        <end position="6401"/>
    </location>
</feature>
<feature type="domain" description="Ig-like" evidence="7">
    <location>
        <begin position="3925"/>
        <end position="4013"/>
    </location>
</feature>
<feature type="region of interest" description="Disordered" evidence="6">
    <location>
        <begin position="6836"/>
        <end position="6889"/>
    </location>
</feature>
<evidence type="ECO:0000256" key="2">
    <source>
        <dbReference type="ARBA" id="ARBA00022490"/>
    </source>
</evidence>
<feature type="compositionally biased region" description="Basic and acidic residues" evidence="6">
    <location>
        <begin position="6030"/>
        <end position="6040"/>
    </location>
</feature>
<dbReference type="InterPro" id="IPR036179">
    <property type="entry name" value="Ig-like_dom_sf"/>
</dbReference>
<feature type="region of interest" description="Disordered" evidence="6">
    <location>
        <begin position="5946"/>
        <end position="5978"/>
    </location>
</feature>
<feature type="domain" description="Ig-like" evidence="7">
    <location>
        <begin position="723"/>
        <end position="814"/>
    </location>
</feature>
<feature type="domain" description="Ig-like" evidence="7">
    <location>
        <begin position="2343"/>
        <end position="2436"/>
    </location>
</feature>
<feature type="domain" description="Ig-like" evidence="7">
    <location>
        <begin position="3629"/>
        <end position="3716"/>
    </location>
</feature>
<protein>
    <recommendedName>
        <fullName evidence="7">Ig-like domain-containing protein</fullName>
    </recommendedName>
</protein>
<keyword evidence="5" id="KW-0175">Coiled coil</keyword>
<feature type="domain" description="Ig-like" evidence="7">
    <location>
        <begin position="1673"/>
        <end position="1763"/>
    </location>
</feature>
<feature type="compositionally biased region" description="Basic and acidic residues" evidence="6">
    <location>
        <begin position="5340"/>
        <end position="5350"/>
    </location>
</feature>
<feature type="compositionally biased region" description="Basic and acidic residues" evidence="6">
    <location>
        <begin position="5547"/>
        <end position="5557"/>
    </location>
</feature>
<feature type="domain" description="Ig-like" evidence="7">
    <location>
        <begin position="578"/>
        <end position="672"/>
    </location>
</feature>
<feature type="compositionally biased region" description="Basic and acidic residues" evidence="6">
    <location>
        <begin position="4995"/>
        <end position="5005"/>
    </location>
</feature>
<evidence type="ECO:0000256" key="4">
    <source>
        <dbReference type="ARBA" id="ARBA00023319"/>
    </source>
</evidence>
<feature type="region of interest" description="Disordered" evidence="6">
    <location>
        <begin position="6909"/>
        <end position="6954"/>
    </location>
</feature>
<dbReference type="FunFam" id="2.60.40.10:FF:000032">
    <property type="entry name" value="palladin isoform X1"/>
    <property type="match status" value="2"/>
</dbReference>
<feature type="domain" description="Ig-like" evidence="7">
    <location>
        <begin position="188"/>
        <end position="276"/>
    </location>
</feature>
<feature type="domain" description="Ig-like" evidence="7">
    <location>
        <begin position="4540"/>
        <end position="4632"/>
    </location>
</feature>
<name>A0A9Q0RKV3_BLOTA</name>
<dbReference type="GO" id="GO:0060298">
    <property type="term" value="P:positive regulation of sarcomere organization"/>
    <property type="evidence" value="ECO:0007669"/>
    <property type="project" value="UniProtKB-ARBA"/>
</dbReference>
<feature type="region of interest" description="Disordered" evidence="6">
    <location>
        <begin position="5813"/>
        <end position="5849"/>
    </location>
</feature>
<dbReference type="Pfam" id="PF07679">
    <property type="entry name" value="I-set"/>
    <property type="match status" value="35"/>
</dbReference>
<feature type="compositionally biased region" description="Basic and acidic residues" evidence="6">
    <location>
        <begin position="6099"/>
        <end position="6109"/>
    </location>
</feature>
<feature type="domain" description="Ig-like" evidence="7">
    <location>
        <begin position="1406"/>
        <end position="1493"/>
    </location>
</feature>
<feature type="region of interest" description="Disordered" evidence="6">
    <location>
        <begin position="6426"/>
        <end position="6466"/>
    </location>
</feature>
<feature type="domain" description="Ig-like" evidence="7">
    <location>
        <begin position="1804"/>
        <end position="1897"/>
    </location>
</feature>
<feature type="domain" description="Ig-like" evidence="7">
    <location>
        <begin position="2071"/>
        <end position="2164"/>
    </location>
</feature>